<evidence type="ECO:0000259" key="5">
    <source>
        <dbReference type="Pfam" id="PF01466"/>
    </source>
</evidence>
<dbReference type="Proteomes" id="UP001374584">
    <property type="component" value="Unassembled WGS sequence"/>
</dbReference>
<feature type="domain" description="SKP1 component POZ" evidence="6">
    <location>
        <begin position="25"/>
        <end position="80"/>
    </location>
</feature>
<comment type="caution">
    <text evidence="7">The sequence shown here is derived from an EMBL/GenBank/DDBJ whole genome shotgun (WGS) entry which is preliminary data.</text>
</comment>
<evidence type="ECO:0000259" key="6">
    <source>
        <dbReference type="Pfam" id="PF03931"/>
    </source>
</evidence>
<dbReference type="SMART" id="SM00512">
    <property type="entry name" value="Skp1"/>
    <property type="match status" value="1"/>
</dbReference>
<accession>A0AAN9MLW4</accession>
<dbReference type="AlphaFoldDB" id="A0AAN9MLW4"/>
<dbReference type="Pfam" id="PF01466">
    <property type="entry name" value="Skp1"/>
    <property type="match status" value="1"/>
</dbReference>
<evidence type="ECO:0000256" key="4">
    <source>
        <dbReference type="PIRNR" id="PIRNR028729"/>
    </source>
</evidence>
<reference evidence="7 8" key="1">
    <citation type="submission" date="2024-01" db="EMBL/GenBank/DDBJ databases">
        <title>The genomes of 5 underutilized Papilionoideae crops provide insights into root nodulation and disease resistanc.</title>
        <authorList>
            <person name="Jiang F."/>
        </authorList>
    </citation>
    <scope>NUCLEOTIDE SEQUENCE [LARGE SCALE GENOMIC DNA]</scope>
    <source>
        <strain evidence="7">JINMINGXINNONG_FW02</strain>
        <tissue evidence="7">Leaves</tissue>
    </source>
</reference>
<evidence type="ECO:0000313" key="7">
    <source>
        <dbReference type="EMBL" id="KAK7356847.1"/>
    </source>
</evidence>
<dbReference type="EMBL" id="JAYMYR010000006">
    <property type="protein sequence ID" value="KAK7356847.1"/>
    <property type="molecule type" value="Genomic_DNA"/>
</dbReference>
<dbReference type="InterPro" id="IPR036296">
    <property type="entry name" value="SKP1-like_dim_sf"/>
</dbReference>
<dbReference type="InterPro" id="IPR016897">
    <property type="entry name" value="SKP1"/>
</dbReference>
<dbReference type="SUPFAM" id="SSF81382">
    <property type="entry name" value="Skp1 dimerisation domain-like"/>
    <property type="match status" value="1"/>
</dbReference>
<organism evidence="7 8">
    <name type="scientific">Phaseolus coccineus</name>
    <name type="common">Scarlet runner bean</name>
    <name type="synonym">Phaseolus multiflorus</name>
    <dbReference type="NCBI Taxonomy" id="3886"/>
    <lineage>
        <taxon>Eukaryota</taxon>
        <taxon>Viridiplantae</taxon>
        <taxon>Streptophyta</taxon>
        <taxon>Embryophyta</taxon>
        <taxon>Tracheophyta</taxon>
        <taxon>Spermatophyta</taxon>
        <taxon>Magnoliopsida</taxon>
        <taxon>eudicotyledons</taxon>
        <taxon>Gunneridae</taxon>
        <taxon>Pentapetalae</taxon>
        <taxon>rosids</taxon>
        <taxon>fabids</taxon>
        <taxon>Fabales</taxon>
        <taxon>Fabaceae</taxon>
        <taxon>Papilionoideae</taxon>
        <taxon>50 kb inversion clade</taxon>
        <taxon>NPAAA clade</taxon>
        <taxon>indigoferoid/millettioid clade</taxon>
        <taxon>Phaseoleae</taxon>
        <taxon>Phaseolus</taxon>
    </lineage>
</organism>
<evidence type="ECO:0000256" key="1">
    <source>
        <dbReference type="ARBA" id="ARBA00004906"/>
    </source>
</evidence>
<gene>
    <name evidence="7" type="ORF">VNO80_16126</name>
</gene>
<comment type="similarity">
    <text evidence="2 4">Belongs to the SKP1 family.</text>
</comment>
<keyword evidence="8" id="KW-1185">Reference proteome</keyword>
<sequence>MGERGEEWEAVMLRKAEEEESKAVKKVKLVTSDGVTMEVEISTVKEMETIQAFMNATDTDNSIIFPLPKVSSHILSRIMELMSGEYDQELVKRLSHEELKEICMVANYLNMKTLLHLTASAIANLIQNKSVEFVRHFFNIINDFTPEEEVQLRKTHEWAFEGVDED</sequence>
<dbReference type="PANTHER" id="PTHR11165">
    <property type="entry name" value="SKP1"/>
    <property type="match status" value="1"/>
</dbReference>
<dbReference type="InterPro" id="IPR016072">
    <property type="entry name" value="Skp1_comp_dimer"/>
</dbReference>
<dbReference type="InterPro" id="IPR001232">
    <property type="entry name" value="SKP1-like"/>
</dbReference>
<dbReference type="GO" id="GO:0006511">
    <property type="term" value="P:ubiquitin-dependent protein catabolic process"/>
    <property type="evidence" value="ECO:0007669"/>
    <property type="project" value="InterPro"/>
</dbReference>
<evidence type="ECO:0000313" key="8">
    <source>
        <dbReference type="Proteomes" id="UP001374584"/>
    </source>
</evidence>
<dbReference type="PIRSF" id="PIRSF028729">
    <property type="entry name" value="E3_ubiquit_lig_SCF_Skp"/>
    <property type="match status" value="1"/>
</dbReference>
<dbReference type="GO" id="GO:0009867">
    <property type="term" value="P:jasmonic acid mediated signaling pathway"/>
    <property type="evidence" value="ECO:0007669"/>
    <property type="project" value="UniProtKB-ARBA"/>
</dbReference>
<comment type="function">
    <text evidence="4">Involved in ubiquitination and subsequent proteasomal degradation of target proteins. Together with CUL1, RBX1 and a F-box protein, it forms a SCF E3 ubiquitin ligase complex. The functional specificity of this complex depends on the type of F-box protein. In the SCF complex, it serves as an adapter that links the F-box protein to CUL1.</text>
</comment>
<dbReference type="GO" id="GO:0016567">
    <property type="term" value="P:protein ubiquitination"/>
    <property type="evidence" value="ECO:0007669"/>
    <property type="project" value="UniProtKB-UniRule"/>
</dbReference>
<comment type="pathway">
    <text evidence="1 4">Protein modification; protein ubiquitination.</text>
</comment>
<name>A0AAN9MLW4_PHACN</name>
<protein>
    <recommendedName>
        <fullName evidence="4">SKP1-like protein</fullName>
    </recommendedName>
</protein>
<evidence type="ECO:0000256" key="2">
    <source>
        <dbReference type="ARBA" id="ARBA00009993"/>
    </source>
</evidence>
<dbReference type="Pfam" id="PF03931">
    <property type="entry name" value="Skp1_POZ"/>
    <property type="match status" value="1"/>
</dbReference>
<proteinExistence type="inferred from homology"/>
<dbReference type="SUPFAM" id="SSF54695">
    <property type="entry name" value="POZ domain"/>
    <property type="match status" value="1"/>
</dbReference>
<comment type="subunit">
    <text evidence="4">Part of a SCF (SKP1-cullin-F-box) protein ligase complex.</text>
</comment>
<dbReference type="InterPro" id="IPR011333">
    <property type="entry name" value="SKP1/BTB/POZ_sf"/>
</dbReference>
<dbReference type="Gene3D" id="3.30.710.10">
    <property type="entry name" value="Potassium Channel Kv1.1, Chain A"/>
    <property type="match status" value="2"/>
</dbReference>
<dbReference type="InterPro" id="IPR016073">
    <property type="entry name" value="Skp1_comp_POZ"/>
</dbReference>
<keyword evidence="3 4" id="KW-0833">Ubl conjugation pathway</keyword>
<feature type="domain" description="SKP1 component dimerisation" evidence="5">
    <location>
        <begin position="112"/>
        <end position="159"/>
    </location>
</feature>
<evidence type="ECO:0000256" key="3">
    <source>
        <dbReference type="ARBA" id="ARBA00022786"/>
    </source>
</evidence>